<dbReference type="Proteomes" id="UP001269061">
    <property type="component" value="Unassembled WGS sequence"/>
</dbReference>
<comment type="caution">
    <text evidence="3">The sequence shown here is derived from an EMBL/GenBank/DDBJ whole genome shotgun (WGS) entry which is preliminary data.</text>
</comment>
<feature type="transmembrane region" description="Helical" evidence="2">
    <location>
        <begin position="39"/>
        <end position="59"/>
    </location>
</feature>
<proteinExistence type="predicted"/>
<keyword evidence="2" id="KW-0472">Membrane</keyword>
<keyword evidence="4" id="KW-1185">Reference proteome</keyword>
<keyword evidence="1" id="KW-0175">Coiled coil</keyword>
<sequence length="224" mass="25323">MKKSFGTLFTIIAAGSGIFWSLGFILILTAYTIDDSAKIYAGILTLFLGTISFAIAYFCHKKMVVPAKNVEKEIAQEKLRTLEERKKQEKFIESATPDKVELINVLPEEKKFKVYDEKKKIFLTYGFESLLGYEVKMNDKAVQWKSLGAGLMTPAFSNAGMQTVKKVDKITVFLKLSDFDNPVLPVTIYSGIYLNTNSNAYTAIEEKLMRFTTYLDIIQNKTAN</sequence>
<accession>A0ABU3FLX0</accession>
<protein>
    <submittedName>
        <fullName evidence="3">Uncharacterized protein</fullName>
    </submittedName>
</protein>
<keyword evidence="2" id="KW-0812">Transmembrane</keyword>
<dbReference type="EMBL" id="JARQAZ010000014">
    <property type="protein sequence ID" value="MDT2771809.1"/>
    <property type="molecule type" value="Genomic_DNA"/>
</dbReference>
<dbReference type="RefSeq" id="WP_311816162.1">
    <property type="nucleotide sequence ID" value="NZ_JARQAZ010000014.1"/>
</dbReference>
<keyword evidence="2" id="KW-1133">Transmembrane helix</keyword>
<evidence type="ECO:0000256" key="2">
    <source>
        <dbReference type="SAM" id="Phobius"/>
    </source>
</evidence>
<feature type="coiled-coil region" evidence="1">
    <location>
        <begin position="65"/>
        <end position="92"/>
    </location>
</feature>
<organism evidence="3 4">
    <name type="scientific">Enterococcus pseudoavium</name>
    <dbReference type="NCBI Taxonomy" id="44007"/>
    <lineage>
        <taxon>Bacteria</taxon>
        <taxon>Bacillati</taxon>
        <taxon>Bacillota</taxon>
        <taxon>Bacilli</taxon>
        <taxon>Lactobacillales</taxon>
        <taxon>Enterococcaceae</taxon>
        <taxon>Enterococcus</taxon>
    </lineage>
</organism>
<reference evidence="3 4" key="1">
    <citation type="submission" date="2023-03" db="EMBL/GenBank/DDBJ databases">
        <authorList>
            <person name="Shen W."/>
            <person name="Cai J."/>
        </authorList>
    </citation>
    <scope>NUCLEOTIDE SEQUENCE [LARGE SCALE GENOMIC DNA]</scope>
    <source>
        <strain evidence="3 4">Y59</strain>
    </source>
</reference>
<evidence type="ECO:0000313" key="4">
    <source>
        <dbReference type="Proteomes" id="UP001269061"/>
    </source>
</evidence>
<evidence type="ECO:0000313" key="3">
    <source>
        <dbReference type="EMBL" id="MDT2771809.1"/>
    </source>
</evidence>
<gene>
    <name evidence="3" type="ORF">P7H46_13390</name>
</gene>
<feature type="transmembrane region" description="Helical" evidence="2">
    <location>
        <begin position="7"/>
        <end position="33"/>
    </location>
</feature>
<evidence type="ECO:0000256" key="1">
    <source>
        <dbReference type="SAM" id="Coils"/>
    </source>
</evidence>
<name>A0ABU3FLX0_9ENTE</name>